<feature type="coiled-coil region" evidence="1">
    <location>
        <begin position="205"/>
        <end position="239"/>
    </location>
</feature>
<feature type="region of interest" description="Disordered" evidence="2">
    <location>
        <begin position="1"/>
        <end position="52"/>
    </location>
</feature>
<keyword evidence="1" id="KW-0175">Coiled coil</keyword>
<feature type="coiled-coil region" evidence="1">
    <location>
        <begin position="150"/>
        <end position="177"/>
    </location>
</feature>
<gene>
    <name evidence="3" type="primary">ccdc33</name>
</gene>
<dbReference type="AlphaFoldDB" id="A0AAZ3RQ10"/>
<evidence type="ECO:0000313" key="4">
    <source>
        <dbReference type="Proteomes" id="UP000694402"/>
    </source>
</evidence>
<dbReference type="InterPro" id="IPR039889">
    <property type="entry name" value="CCD33"/>
</dbReference>
<proteinExistence type="predicted"/>
<organism evidence="3 4">
    <name type="scientific">Oncorhynchus tshawytscha</name>
    <name type="common">Chinook salmon</name>
    <name type="synonym">Salmo tshawytscha</name>
    <dbReference type="NCBI Taxonomy" id="74940"/>
    <lineage>
        <taxon>Eukaryota</taxon>
        <taxon>Metazoa</taxon>
        <taxon>Chordata</taxon>
        <taxon>Craniata</taxon>
        <taxon>Vertebrata</taxon>
        <taxon>Euteleostomi</taxon>
        <taxon>Actinopterygii</taxon>
        <taxon>Neopterygii</taxon>
        <taxon>Teleostei</taxon>
        <taxon>Protacanthopterygii</taxon>
        <taxon>Salmoniformes</taxon>
        <taxon>Salmonidae</taxon>
        <taxon>Salmoninae</taxon>
        <taxon>Oncorhynchus</taxon>
    </lineage>
</organism>
<reference evidence="3" key="3">
    <citation type="submission" date="2025-09" db="UniProtKB">
        <authorList>
            <consortium name="Ensembl"/>
        </authorList>
    </citation>
    <scope>IDENTIFICATION</scope>
</reference>
<feature type="coiled-coil region" evidence="1">
    <location>
        <begin position="314"/>
        <end position="341"/>
    </location>
</feature>
<evidence type="ECO:0000256" key="1">
    <source>
        <dbReference type="SAM" id="Coils"/>
    </source>
</evidence>
<evidence type="ECO:0000256" key="2">
    <source>
        <dbReference type="SAM" id="MobiDB-lite"/>
    </source>
</evidence>
<dbReference type="Proteomes" id="UP000694402">
    <property type="component" value="Unassembled WGS sequence"/>
</dbReference>
<name>A0AAZ3RQ10_ONCTS</name>
<evidence type="ECO:0000313" key="3">
    <source>
        <dbReference type="Ensembl" id="ENSOTSP00005143148.1"/>
    </source>
</evidence>
<dbReference type="PANTHER" id="PTHR21623">
    <property type="entry name" value="SPERIOLIN-BINDING FACTOR"/>
    <property type="match status" value="1"/>
</dbReference>
<protein>
    <submittedName>
        <fullName evidence="3">Coiled-coil domain containing 33</fullName>
    </submittedName>
</protein>
<dbReference type="Ensembl" id="ENSOTST00005138528.1">
    <property type="protein sequence ID" value="ENSOTSP00005143148.1"/>
    <property type="gene ID" value="ENSOTSG00005072582.1"/>
</dbReference>
<reference evidence="4" key="1">
    <citation type="journal article" date="2018" name="PLoS ONE">
        <title>Chinook salmon (Oncorhynchus tshawytscha) genome and transcriptome.</title>
        <authorList>
            <person name="Christensen K.A."/>
            <person name="Leong J.S."/>
            <person name="Sakhrani D."/>
            <person name="Biagi C.A."/>
            <person name="Minkley D.R."/>
            <person name="Withler R.E."/>
            <person name="Rondeau E.B."/>
            <person name="Koop B.F."/>
            <person name="Devlin R.H."/>
        </authorList>
    </citation>
    <scope>NUCLEOTIDE SEQUENCE [LARGE SCALE GENOMIC DNA]</scope>
</reference>
<reference evidence="3" key="2">
    <citation type="submission" date="2025-08" db="UniProtKB">
        <authorList>
            <consortium name="Ensembl"/>
        </authorList>
    </citation>
    <scope>IDENTIFICATION</scope>
</reference>
<dbReference type="GeneTree" id="ENSGT00390000017366"/>
<dbReference type="PANTHER" id="PTHR21623:SF2">
    <property type="entry name" value="COILED-COIL DOMAIN-CONTAINING PROTEIN 33"/>
    <property type="match status" value="1"/>
</dbReference>
<keyword evidence="4" id="KW-1185">Reference proteome</keyword>
<sequence>MYTEKMKRFYRPCSSTKDGPSLPSYDALARILPDNTTTAPAGETEEPQSNRHINQTYQKHTPHKRAPLPDFEDDLQSKEVENYRTAMRKMAEDIIALRTQVVTLGTDNSQLRSDLTLHQDLGRHLLDDTDVDVMTKAEIADRIASLKFKLASESSKASAQKDKIQQLQNDLIRKNDSEKELLRLQRAHQQQQTVLQRYHRTVSKTAGLEATVKQQEKIIEKMEKLLDNTLAEKSKDNAERKMMMKMKPTGETGVFSERKMMMKMKPTGEEDNRKEIATAAENSRLRGELDKIHSQPPQAAIIIQPAQVFPDRERLSLLSKLEKAETRVRTLEKQLEDNSKRWGRQKQDMLTRLSEHIYGLDRTSSTIAHDLPLVHDLPLKRVSDSVLERTRQRELKPVKK</sequence>
<dbReference type="GO" id="GO:0005777">
    <property type="term" value="C:peroxisome"/>
    <property type="evidence" value="ECO:0007669"/>
    <property type="project" value="TreeGrafter"/>
</dbReference>
<accession>A0AAZ3RQ10</accession>